<reference evidence="1" key="1">
    <citation type="submission" date="2020-05" db="EMBL/GenBank/DDBJ databases">
        <title>Large-scale comparative analyses of tick genomes elucidate their genetic diversity and vector capacities.</title>
        <authorList>
            <person name="Jia N."/>
            <person name="Wang J."/>
            <person name="Shi W."/>
            <person name="Du L."/>
            <person name="Sun Y."/>
            <person name="Zhan W."/>
            <person name="Jiang J."/>
            <person name="Wang Q."/>
            <person name="Zhang B."/>
            <person name="Ji P."/>
            <person name="Sakyi L.B."/>
            <person name="Cui X."/>
            <person name="Yuan T."/>
            <person name="Jiang B."/>
            <person name="Yang W."/>
            <person name="Lam T.T.-Y."/>
            <person name="Chang Q."/>
            <person name="Ding S."/>
            <person name="Wang X."/>
            <person name="Zhu J."/>
            <person name="Ruan X."/>
            <person name="Zhao L."/>
            <person name="Wei J."/>
            <person name="Que T."/>
            <person name="Du C."/>
            <person name="Cheng J."/>
            <person name="Dai P."/>
            <person name="Han X."/>
            <person name="Huang E."/>
            <person name="Gao Y."/>
            <person name="Liu J."/>
            <person name="Shao H."/>
            <person name="Ye R."/>
            <person name="Li L."/>
            <person name="Wei W."/>
            <person name="Wang X."/>
            <person name="Wang C."/>
            <person name="Yang T."/>
            <person name="Huo Q."/>
            <person name="Li W."/>
            <person name="Guo W."/>
            <person name="Chen H."/>
            <person name="Zhou L."/>
            <person name="Ni X."/>
            <person name="Tian J."/>
            <person name="Zhou Y."/>
            <person name="Sheng Y."/>
            <person name="Liu T."/>
            <person name="Pan Y."/>
            <person name="Xia L."/>
            <person name="Li J."/>
            <person name="Zhao F."/>
            <person name="Cao W."/>
        </authorList>
    </citation>
    <scope>NUCLEOTIDE SEQUENCE</scope>
    <source>
        <strain evidence="1">Dsil-2018</strain>
    </source>
</reference>
<accession>A0ACB8CQG2</accession>
<name>A0ACB8CQG2_DERSI</name>
<organism evidence="1 2">
    <name type="scientific">Dermacentor silvarum</name>
    <name type="common">Tick</name>
    <dbReference type="NCBI Taxonomy" id="543639"/>
    <lineage>
        <taxon>Eukaryota</taxon>
        <taxon>Metazoa</taxon>
        <taxon>Ecdysozoa</taxon>
        <taxon>Arthropoda</taxon>
        <taxon>Chelicerata</taxon>
        <taxon>Arachnida</taxon>
        <taxon>Acari</taxon>
        <taxon>Parasitiformes</taxon>
        <taxon>Ixodida</taxon>
        <taxon>Ixodoidea</taxon>
        <taxon>Ixodidae</taxon>
        <taxon>Rhipicephalinae</taxon>
        <taxon>Dermacentor</taxon>
    </lineage>
</organism>
<dbReference type="EMBL" id="CM023474">
    <property type="protein sequence ID" value="KAH7949305.1"/>
    <property type="molecule type" value="Genomic_DNA"/>
</dbReference>
<dbReference type="Proteomes" id="UP000821865">
    <property type="component" value="Chromosome 5"/>
</dbReference>
<protein>
    <submittedName>
        <fullName evidence="1">Uncharacterized protein</fullName>
    </submittedName>
</protein>
<proteinExistence type="predicted"/>
<gene>
    <name evidence="1" type="ORF">HPB49_007667</name>
</gene>
<comment type="caution">
    <text evidence="1">The sequence shown here is derived from an EMBL/GenBank/DDBJ whole genome shotgun (WGS) entry which is preliminary data.</text>
</comment>
<evidence type="ECO:0000313" key="1">
    <source>
        <dbReference type="EMBL" id="KAH7949305.1"/>
    </source>
</evidence>
<sequence>MGDGGPPRPTDKASPAAVALSVGNRDITDYRLPDSSDSSTAAEMESDSDYTLVQSRHLKRKLRRTSAGSDSTHKSRRDERVFSVGYTPTTAGTNLNSLNRQSLTKFFRSNSLRTSSNHGSAAHTGCIVAAYAAYASRDKANAEAGSDGDAVASTLFLGDIEPDPTDGEDEMEPDSTDDEASNDLPESMQLLQAQLPAPSHHMGGFSRNLQARMQEKYLEKCRAYNALQERYLIMENELRDLRAKRSSEANGAAAAWGYAAIAGHSEKVAYYTGLPNKETFAWVVSVYRTACPSVETMSHEDQVLLVLMRLRLDIHLCFLAYLFKINKNYVSTIFESALTTLVSELKGLVVWPDDVAFHAWQPKIFQCQRFRHVRVIIDSTEIRLERASASTAQSTTWSQYKNSNTIKVLVGITPNGLISYISECWGGKISDKQLVLQTDFTKYLDYGDEVMADRGFNVTEELAVLGVKVMIPAYTRGKNQLSQAEVTASREISCRRIRVEQVIGRMKRFHILKNTVPYFMKDYLDDVVLLIAALTNLMPRFS</sequence>
<keyword evidence="2" id="KW-1185">Reference proteome</keyword>
<evidence type="ECO:0000313" key="2">
    <source>
        <dbReference type="Proteomes" id="UP000821865"/>
    </source>
</evidence>